<proteinExistence type="predicted"/>
<dbReference type="Proteomes" id="UP000003113">
    <property type="component" value="Unassembled WGS sequence"/>
</dbReference>
<evidence type="ECO:0000256" key="6">
    <source>
        <dbReference type="ARBA" id="ARBA00022841"/>
    </source>
</evidence>
<dbReference type="EMBL" id="AGUF01000055">
    <property type="protein sequence ID" value="EHK64986.1"/>
    <property type="molecule type" value="Genomic_DNA"/>
</dbReference>
<feature type="signal peptide" evidence="7">
    <location>
        <begin position="1"/>
        <end position="34"/>
    </location>
</feature>
<comment type="subcellular location">
    <subcellularLocation>
        <location evidence="1">Periplasm</location>
    </subcellularLocation>
</comment>
<dbReference type="STRING" id="477184.KYC_15847"/>
<dbReference type="GO" id="GO:0042121">
    <property type="term" value="P:alginic acid biosynthetic process"/>
    <property type="evidence" value="ECO:0007669"/>
    <property type="project" value="UniProtKB-UniPathway"/>
</dbReference>
<dbReference type="InterPro" id="IPR031811">
    <property type="entry name" value="ALGX/ALGJ_SGNH-like"/>
</dbReference>
<keyword evidence="5" id="KW-0574">Periplasm</keyword>
<reference evidence="9 10" key="1">
    <citation type="journal article" date="2012" name="J. Bacteriol.">
        <title>Genome sequence of the highly efficient arsenite-oxidizing bacterium Achromobacter arsenitoxydans SY8.</title>
        <authorList>
            <person name="Li X."/>
            <person name="Hu Y."/>
            <person name="Gong J."/>
            <person name="Lin Y."/>
            <person name="Johnstone L."/>
            <person name="Rensing C."/>
            <person name="Wang G."/>
        </authorList>
    </citation>
    <scope>NUCLEOTIDE SEQUENCE [LARGE SCALE GENOMIC DNA]</scope>
    <source>
        <strain evidence="9 10">SY8</strain>
    </source>
</reference>
<evidence type="ECO:0000259" key="8">
    <source>
        <dbReference type="Pfam" id="PF16822"/>
    </source>
</evidence>
<name>H0F8S1_9BURK</name>
<comment type="caution">
    <text evidence="9">The sequence shown here is derived from an EMBL/GenBank/DDBJ whole genome shotgun (WGS) entry which is preliminary data.</text>
</comment>
<keyword evidence="4 7" id="KW-0732">Signal</keyword>
<evidence type="ECO:0000256" key="5">
    <source>
        <dbReference type="ARBA" id="ARBA00022764"/>
    </source>
</evidence>
<evidence type="ECO:0000313" key="9">
    <source>
        <dbReference type="EMBL" id="EHK64986.1"/>
    </source>
</evidence>
<evidence type="ECO:0000256" key="3">
    <source>
        <dbReference type="ARBA" id="ARBA00022679"/>
    </source>
</evidence>
<evidence type="ECO:0000256" key="7">
    <source>
        <dbReference type="SAM" id="SignalP"/>
    </source>
</evidence>
<feature type="chain" id="PRO_5003533227" description="AlgX/AlgJ SGNH hydrolase-like domain-containing protein" evidence="7">
    <location>
        <begin position="35"/>
        <end position="334"/>
    </location>
</feature>
<dbReference type="GO" id="GO:0042597">
    <property type="term" value="C:periplasmic space"/>
    <property type="evidence" value="ECO:0007669"/>
    <property type="project" value="UniProtKB-SubCell"/>
</dbReference>
<dbReference type="OrthoDB" id="6790279at2"/>
<dbReference type="eggNOG" id="ENOG502ZAUI">
    <property type="taxonomic scope" value="Bacteria"/>
</dbReference>
<organism evidence="9 10">
    <name type="scientific">Achromobacter arsenitoxydans SY8</name>
    <dbReference type="NCBI Taxonomy" id="477184"/>
    <lineage>
        <taxon>Bacteria</taxon>
        <taxon>Pseudomonadati</taxon>
        <taxon>Pseudomonadota</taxon>
        <taxon>Betaproteobacteria</taxon>
        <taxon>Burkholderiales</taxon>
        <taxon>Alcaligenaceae</taxon>
        <taxon>Achromobacter</taxon>
    </lineage>
</organism>
<evidence type="ECO:0000256" key="2">
    <source>
        <dbReference type="ARBA" id="ARBA00005182"/>
    </source>
</evidence>
<protein>
    <recommendedName>
        <fullName evidence="8">AlgX/AlgJ SGNH hydrolase-like domain-containing protein</fullName>
    </recommendedName>
</protein>
<dbReference type="UniPathway" id="UPA00286"/>
<dbReference type="Pfam" id="PF16822">
    <property type="entry name" value="ALGX"/>
    <property type="match status" value="1"/>
</dbReference>
<dbReference type="PATRIC" id="fig|477184.5.peg.3122"/>
<sequence length="334" mass="36774">MQSANSLPQRTVRGLTRALLSAAVLATASATAHAQQASSIVIQGKDNWLFPGWGSLTQVDTRGIDAATQLIRETRDALAAKGIQLEVLVLPDKTLFYQDKLPEGKALSADVKKRYQTIQDKLKQAGISTIDDEAVLQRVKSGGQEVFYRTDQHWTQAAADATAEALAQRIKQNVKTLAGKPGTGMPLGSVVNERRYGDLAELFLTPDQRKQAGRETFTVRRQADNQSLLDDTPAPVHVTGHSMVQPYFGFPQKLSNALDRPVSVNWKPGNVGHWVMLLEYLESPAFKQNKPQVLVWQMFEPTYSQGPEARGLWDNASILSADAWRGRMKAAIGK</sequence>
<accession>H0F8S1</accession>
<dbReference type="AlphaFoldDB" id="H0F8S1"/>
<evidence type="ECO:0000256" key="1">
    <source>
        <dbReference type="ARBA" id="ARBA00004418"/>
    </source>
</evidence>
<gene>
    <name evidence="9" type="ORF">KYC_15847</name>
</gene>
<evidence type="ECO:0000313" key="10">
    <source>
        <dbReference type="Proteomes" id="UP000003113"/>
    </source>
</evidence>
<keyword evidence="3" id="KW-0808">Transferase</keyword>
<dbReference type="CDD" id="cd14443">
    <property type="entry name" value="AlgX_N_like_2"/>
    <property type="match status" value="1"/>
</dbReference>
<dbReference type="RefSeq" id="WP_008163992.1">
    <property type="nucleotide sequence ID" value="NZ_AGUF01000055.1"/>
</dbReference>
<evidence type="ECO:0000256" key="4">
    <source>
        <dbReference type="ARBA" id="ARBA00022729"/>
    </source>
</evidence>
<feature type="domain" description="AlgX/AlgJ SGNH hydrolase-like" evidence="8">
    <location>
        <begin position="41"/>
        <end position="300"/>
    </location>
</feature>
<dbReference type="GO" id="GO:0016740">
    <property type="term" value="F:transferase activity"/>
    <property type="evidence" value="ECO:0007669"/>
    <property type="project" value="UniProtKB-KW"/>
</dbReference>
<comment type="pathway">
    <text evidence="2">Glycan biosynthesis; alginate biosynthesis.</text>
</comment>
<keyword evidence="10" id="KW-1185">Reference proteome</keyword>
<keyword evidence="6" id="KW-0016">Alginate biosynthesis</keyword>